<dbReference type="Proteomes" id="UP000290759">
    <property type="component" value="Unassembled WGS sequence"/>
</dbReference>
<dbReference type="OrthoDB" id="9795675at2"/>
<dbReference type="EMBL" id="QYBB01000039">
    <property type="protein sequence ID" value="RYC29794.1"/>
    <property type="molecule type" value="Genomic_DNA"/>
</dbReference>
<reference evidence="3 4" key="2">
    <citation type="submission" date="2019-02" db="EMBL/GenBank/DDBJ databases">
        <title>'Lichenibacterium ramalinii' gen. nov. sp. nov., 'Lichenibacterium minor' gen. nov. sp. nov.</title>
        <authorList>
            <person name="Pankratov T."/>
        </authorList>
    </citation>
    <scope>NUCLEOTIDE SEQUENCE [LARGE SCALE GENOMIC DNA]</scope>
    <source>
        <strain evidence="3 4">RmlP026</strain>
    </source>
</reference>
<dbReference type="Gene3D" id="3.40.720.10">
    <property type="entry name" value="Alkaline Phosphatase, subunit A"/>
    <property type="match status" value="1"/>
</dbReference>
<dbReference type="SUPFAM" id="SSF53649">
    <property type="entry name" value="Alkaline phosphatase-like"/>
    <property type="match status" value="1"/>
</dbReference>
<dbReference type="Pfam" id="PF00884">
    <property type="entry name" value="Sulfatase"/>
    <property type="match status" value="1"/>
</dbReference>
<dbReference type="InterPro" id="IPR000917">
    <property type="entry name" value="Sulfatase_N"/>
</dbReference>
<name>A0A4V1RU37_9HYPH</name>
<comment type="caution">
    <text evidence="3">The sequence shown here is derived from an EMBL/GenBank/DDBJ whole genome shotgun (WGS) entry which is preliminary data.</text>
</comment>
<evidence type="ECO:0000256" key="1">
    <source>
        <dbReference type="ARBA" id="ARBA00008779"/>
    </source>
</evidence>
<accession>A0A4V1RU37</accession>
<dbReference type="InterPro" id="IPR017850">
    <property type="entry name" value="Alkaline_phosphatase_core_sf"/>
</dbReference>
<sequence length="274" mass="30190">MLRPDPFLLSLHFNAPHWPWEAPGPDGEAESARIAAEPAPKLDDFDGGAQAVFAAMVERMDLQVGRVLDTLDRLGVAQDTIVVFTSDNGGERFADVWPFTGRKTELLEGGLRIPAILRWPARVAPGTTNSQVTISMDWLPTLTAAAGTGPDPSAPTDGMNLLPHLRPGAEAVPRELFWRYHSKDQKAVRDGNWKFLEILGNTFLFDVVADPLERANLKDRHPEVYARLMDQWKAWNATMLPFTSGNFSDAFSGAELADHFGAPPTIRGLQKAPR</sequence>
<dbReference type="Gene3D" id="3.30.1120.10">
    <property type="match status" value="1"/>
</dbReference>
<keyword evidence="4" id="KW-1185">Reference proteome</keyword>
<dbReference type="AlphaFoldDB" id="A0A4V1RU37"/>
<dbReference type="InterPro" id="IPR050738">
    <property type="entry name" value="Sulfatase"/>
</dbReference>
<dbReference type="PANTHER" id="PTHR42693">
    <property type="entry name" value="ARYLSULFATASE FAMILY MEMBER"/>
    <property type="match status" value="1"/>
</dbReference>
<evidence type="ECO:0000259" key="2">
    <source>
        <dbReference type="Pfam" id="PF00884"/>
    </source>
</evidence>
<feature type="domain" description="Sulfatase N-terminal" evidence="2">
    <location>
        <begin position="5"/>
        <end position="147"/>
    </location>
</feature>
<dbReference type="GO" id="GO:0004065">
    <property type="term" value="F:arylsulfatase activity"/>
    <property type="evidence" value="ECO:0007669"/>
    <property type="project" value="TreeGrafter"/>
</dbReference>
<evidence type="ECO:0000313" key="3">
    <source>
        <dbReference type="EMBL" id="RYC29794.1"/>
    </source>
</evidence>
<gene>
    <name evidence="3" type="ORF">D3273_21945</name>
</gene>
<reference evidence="3 4" key="1">
    <citation type="submission" date="2018-12" db="EMBL/GenBank/DDBJ databases">
        <authorList>
            <person name="Grouzdev D.S."/>
            <person name="Krutkina M.S."/>
        </authorList>
    </citation>
    <scope>NUCLEOTIDE SEQUENCE [LARGE SCALE GENOMIC DNA]</scope>
    <source>
        <strain evidence="3 4">RmlP026</strain>
    </source>
</reference>
<evidence type="ECO:0000313" key="4">
    <source>
        <dbReference type="Proteomes" id="UP000290759"/>
    </source>
</evidence>
<proteinExistence type="inferred from homology"/>
<protein>
    <recommendedName>
        <fullName evidence="2">Sulfatase N-terminal domain-containing protein</fullName>
    </recommendedName>
</protein>
<dbReference type="RefSeq" id="WP_129229037.1">
    <property type="nucleotide sequence ID" value="NZ_QYBB01000039.1"/>
</dbReference>
<organism evidence="3 4">
    <name type="scientific">Lichenibacterium minor</name>
    <dbReference type="NCBI Taxonomy" id="2316528"/>
    <lineage>
        <taxon>Bacteria</taxon>
        <taxon>Pseudomonadati</taxon>
        <taxon>Pseudomonadota</taxon>
        <taxon>Alphaproteobacteria</taxon>
        <taxon>Hyphomicrobiales</taxon>
        <taxon>Lichenihabitantaceae</taxon>
        <taxon>Lichenibacterium</taxon>
    </lineage>
</organism>
<dbReference type="PANTHER" id="PTHR42693:SF33">
    <property type="entry name" value="ARYLSULFATASE"/>
    <property type="match status" value="1"/>
</dbReference>
<comment type="similarity">
    <text evidence="1">Belongs to the sulfatase family.</text>
</comment>